<dbReference type="OrthoDB" id="9806939at2"/>
<keyword evidence="7" id="KW-1133">Transmembrane helix</keyword>
<comment type="function">
    <text evidence="5">CzcA and CzcB together would act in zinc efflux nearly as effectively as the complete czc efflux system (CzcABC). The CzcB protein is thought to funnel zinc cations to the CzcA transport protein.</text>
</comment>
<feature type="transmembrane region" description="Helical" evidence="7">
    <location>
        <begin position="21"/>
        <end position="41"/>
    </location>
</feature>
<feature type="domain" description="CzcB-like C-terminal circularly permuted SH3-like" evidence="10">
    <location>
        <begin position="373"/>
        <end position="429"/>
    </location>
</feature>
<dbReference type="Gene3D" id="2.40.30.170">
    <property type="match status" value="1"/>
</dbReference>
<dbReference type="GO" id="GO:0046686">
    <property type="term" value="P:response to cadmium ion"/>
    <property type="evidence" value="ECO:0007669"/>
    <property type="project" value="UniProtKB-KW"/>
</dbReference>
<evidence type="ECO:0000256" key="3">
    <source>
        <dbReference type="ARBA" id="ARBA00022833"/>
    </source>
</evidence>
<evidence type="ECO:0000256" key="4">
    <source>
        <dbReference type="ARBA" id="ARBA00043263"/>
    </source>
</evidence>
<keyword evidence="12" id="KW-1185">Reference proteome</keyword>
<dbReference type="Pfam" id="PF25973">
    <property type="entry name" value="BSH_CzcB"/>
    <property type="match status" value="1"/>
</dbReference>
<dbReference type="Pfam" id="PF25954">
    <property type="entry name" value="Beta-barrel_RND_2"/>
    <property type="match status" value="1"/>
</dbReference>
<evidence type="ECO:0000256" key="6">
    <source>
        <dbReference type="SAM" id="MobiDB-lite"/>
    </source>
</evidence>
<dbReference type="RefSeq" id="WP_048449146.1">
    <property type="nucleotide sequence ID" value="NZ_LABZ01000012.1"/>
</dbReference>
<dbReference type="FunFam" id="2.40.420.20:FF:000006">
    <property type="entry name" value="RND family efflux transporter MFP subunit"/>
    <property type="match status" value="1"/>
</dbReference>
<feature type="domain" description="CzcB-like barrel-sandwich hybrid" evidence="9">
    <location>
        <begin position="124"/>
        <end position="278"/>
    </location>
</feature>
<evidence type="ECO:0000313" key="12">
    <source>
        <dbReference type="Proteomes" id="UP000036449"/>
    </source>
</evidence>
<comment type="similarity">
    <text evidence="1">Belongs to the membrane fusion protein (MFP) (TC 8.A.1) family.</text>
</comment>
<gene>
    <name evidence="11" type="ORF">VQ03_01805</name>
</gene>
<feature type="compositionally biased region" description="Gly residues" evidence="6">
    <location>
        <begin position="62"/>
        <end position="71"/>
    </location>
</feature>
<dbReference type="FunFam" id="2.40.30.170:FF:000010">
    <property type="entry name" value="Efflux RND transporter periplasmic adaptor subunit"/>
    <property type="match status" value="1"/>
</dbReference>
<evidence type="ECO:0000256" key="5">
    <source>
        <dbReference type="ARBA" id="ARBA00058766"/>
    </source>
</evidence>
<keyword evidence="3" id="KW-0862">Zinc</keyword>
<dbReference type="InterPro" id="IPR051909">
    <property type="entry name" value="MFP_Cation_Efflux"/>
</dbReference>
<keyword evidence="4" id="KW-0105">Cadmium resistance</keyword>
<dbReference type="InterPro" id="IPR058792">
    <property type="entry name" value="Beta-barrel_RND_2"/>
</dbReference>
<sequence>MDTNNPLTKEPPTSRARRRRGLGWTVAILILAGAGAALWFVPALVPLRERLEGLLAQRQGVEGQGTSGQGTSGQAPEADAAPVFRPTKQQLASFGIQTVQAREFRPEGFAEGRIGVNEDDNIPVYSPYAGRVTKVMVRAGDRVKANQVLFTLEAADMVSALNDYQAAVNALAKNSALLKLNQTVAARLQELFQAKAVALKDWQQAQNDVIAAQSDQRSAEASLQAVRNRLRLLGKSDAEIDAFARSGVMSPETEIRAPIAGTIVQRKVGLGQYLGSGSDPAFVIGDLSTVWLVANVRETEVPRIKLGQELEASVIGFPDRVFKARISYMAAALDPATRRLPVRAEIDNAEGLLRPEMFATFTILTGRDESAPAIPASAIVYEGARARVWIERPDGTITSRKVTLGLTGGGLVQVVDGLKVGERVVTRGSLFIDRAASGDKAS</sequence>
<dbReference type="PANTHER" id="PTHR30097:SF15">
    <property type="entry name" value="CATION EFFLUX SYSTEM PROTEIN CUSB"/>
    <property type="match status" value="1"/>
</dbReference>
<accession>A0A0J6TG10</accession>
<name>A0A0J6TG10_9HYPH</name>
<proteinExistence type="inferred from homology"/>
<feature type="domain" description="CusB-like beta-barrel" evidence="8">
    <location>
        <begin position="289"/>
        <end position="363"/>
    </location>
</feature>
<evidence type="ECO:0000259" key="10">
    <source>
        <dbReference type="Pfam" id="PF25975"/>
    </source>
</evidence>
<evidence type="ECO:0000259" key="8">
    <source>
        <dbReference type="Pfam" id="PF25954"/>
    </source>
</evidence>
<keyword evidence="7" id="KW-0812">Transmembrane</keyword>
<keyword evidence="7" id="KW-0472">Membrane</keyword>
<organism evidence="11 12">
    <name type="scientific">Methylobacterium tarhaniae</name>
    <dbReference type="NCBI Taxonomy" id="1187852"/>
    <lineage>
        <taxon>Bacteria</taxon>
        <taxon>Pseudomonadati</taxon>
        <taxon>Pseudomonadota</taxon>
        <taxon>Alphaproteobacteria</taxon>
        <taxon>Hyphomicrobiales</taxon>
        <taxon>Methylobacteriaceae</taxon>
        <taxon>Methylobacterium</taxon>
    </lineage>
</organism>
<dbReference type="SUPFAM" id="SSF111369">
    <property type="entry name" value="HlyD-like secretion proteins"/>
    <property type="match status" value="1"/>
</dbReference>
<dbReference type="Pfam" id="PF25975">
    <property type="entry name" value="CzcB_C"/>
    <property type="match status" value="1"/>
</dbReference>
<dbReference type="InterPro" id="IPR058649">
    <property type="entry name" value="CzcB_C"/>
</dbReference>
<dbReference type="Proteomes" id="UP000036449">
    <property type="component" value="Unassembled WGS sequence"/>
</dbReference>
<evidence type="ECO:0000313" key="11">
    <source>
        <dbReference type="EMBL" id="KMO44638.1"/>
    </source>
</evidence>
<dbReference type="GO" id="GO:0022857">
    <property type="term" value="F:transmembrane transporter activity"/>
    <property type="evidence" value="ECO:0007669"/>
    <property type="project" value="InterPro"/>
</dbReference>
<dbReference type="GO" id="GO:0016020">
    <property type="term" value="C:membrane"/>
    <property type="evidence" value="ECO:0007669"/>
    <property type="project" value="InterPro"/>
</dbReference>
<dbReference type="PATRIC" id="fig|1187852.3.peg.525"/>
<dbReference type="EMBL" id="LABZ01000012">
    <property type="protein sequence ID" value="KMO44638.1"/>
    <property type="molecule type" value="Genomic_DNA"/>
</dbReference>
<feature type="region of interest" description="Disordered" evidence="6">
    <location>
        <begin position="59"/>
        <end position="78"/>
    </location>
</feature>
<evidence type="ECO:0000256" key="1">
    <source>
        <dbReference type="ARBA" id="ARBA00009477"/>
    </source>
</evidence>
<dbReference type="InterPro" id="IPR006143">
    <property type="entry name" value="RND_pump_MFP"/>
</dbReference>
<dbReference type="GO" id="GO:0015679">
    <property type="term" value="P:plasma membrane copper ion transport"/>
    <property type="evidence" value="ECO:0007669"/>
    <property type="project" value="TreeGrafter"/>
</dbReference>
<dbReference type="GO" id="GO:0030288">
    <property type="term" value="C:outer membrane-bounded periplasmic space"/>
    <property type="evidence" value="ECO:0007669"/>
    <property type="project" value="TreeGrafter"/>
</dbReference>
<evidence type="ECO:0000256" key="2">
    <source>
        <dbReference type="ARBA" id="ARBA00022448"/>
    </source>
</evidence>
<dbReference type="InterPro" id="IPR058647">
    <property type="entry name" value="BSH_CzcB-like"/>
</dbReference>
<dbReference type="GO" id="GO:0060003">
    <property type="term" value="P:copper ion export"/>
    <property type="evidence" value="ECO:0007669"/>
    <property type="project" value="TreeGrafter"/>
</dbReference>
<reference evidence="11 12" key="1">
    <citation type="submission" date="2015-03" db="EMBL/GenBank/DDBJ databases">
        <title>Genome sequencing of Methylobacterium tarhaniae DSM 25844.</title>
        <authorList>
            <person name="Chaudhry V."/>
            <person name="Patil P.B."/>
        </authorList>
    </citation>
    <scope>NUCLEOTIDE SEQUENCE [LARGE SCALE GENOMIC DNA]</scope>
    <source>
        <strain evidence="11 12">DSM 25844</strain>
    </source>
</reference>
<evidence type="ECO:0000259" key="9">
    <source>
        <dbReference type="Pfam" id="PF25973"/>
    </source>
</evidence>
<dbReference type="AlphaFoldDB" id="A0A0J6TG10"/>
<dbReference type="Gene3D" id="6.10.140.730">
    <property type="match status" value="1"/>
</dbReference>
<dbReference type="Gene3D" id="2.40.50.100">
    <property type="match status" value="1"/>
</dbReference>
<evidence type="ECO:0000256" key="7">
    <source>
        <dbReference type="SAM" id="Phobius"/>
    </source>
</evidence>
<dbReference type="GO" id="GO:0046914">
    <property type="term" value="F:transition metal ion binding"/>
    <property type="evidence" value="ECO:0007669"/>
    <property type="project" value="TreeGrafter"/>
</dbReference>
<dbReference type="PANTHER" id="PTHR30097">
    <property type="entry name" value="CATION EFFLUX SYSTEM PROTEIN CUSB"/>
    <property type="match status" value="1"/>
</dbReference>
<protein>
    <submittedName>
        <fullName evidence="11">Hemolysin secretion protein D</fullName>
    </submittedName>
</protein>
<keyword evidence="2" id="KW-0813">Transport</keyword>
<dbReference type="NCBIfam" id="TIGR01730">
    <property type="entry name" value="RND_mfp"/>
    <property type="match status" value="1"/>
</dbReference>
<comment type="caution">
    <text evidence="11">The sequence shown here is derived from an EMBL/GenBank/DDBJ whole genome shotgun (WGS) entry which is preliminary data.</text>
</comment>
<dbReference type="Gene3D" id="2.40.420.20">
    <property type="match status" value="1"/>
</dbReference>